<feature type="compositionally biased region" description="Polar residues" evidence="1">
    <location>
        <begin position="54"/>
        <end position="71"/>
    </location>
</feature>
<dbReference type="OrthoDB" id="165445at2759"/>
<comment type="caution">
    <text evidence="2">The sequence shown here is derived from an EMBL/GenBank/DDBJ whole genome shotgun (WGS) entry which is preliminary data.</text>
</comment>
<organism evidence="2 3">
    <name type="scientific">Phytophthora fragariaefolia</name>
    <dbReference type="NCBI Taxonomy" id="1490495"/>
    <lineage>
        <taxon>Eukaryota</taxon>
        <taxon>Sar</taxon>
        <taxon>Stramenopiles</taxon>
        <taxon>Oomycota</taxon>
        <taxon>Peronosporomycetes</taxon>
        <taxon>Peronosporales</taxon>
        <taxon>Peronosporaceae</taxon>
        <taxon>Phytophthora</taxon>
    </lineage>
</organism>
<feature type="region of interest" description="Disordered" evidence="1">
    <location>
        <begin position="54"/>
        <end position="91"/>
    </location>
</feature>
<sequence length="119" mass="13031">MKIDRFTLRQSDIIMFKDVTLGSARFKAKRTKQVAEIHTQTVEIKMFDDEVQTDDATASVSTQTGQTQQAPSKGKGKGAASDTQEEDQRLVSECLQNVGGLMLREMAKNGHTSSCFSGA</sequence>
<protein>
    <submittedName>
        <fullName evidence="2">Unnamed protein product</fullName>
    </submittedName>
</protein>
<name>A0A9W7D637_9STRA</name>
<dbReference type="Proteomes" id="UP001165121">
    <property type="component" value="Unassembled WGS sequence"/>
</dbReference>
<reference evidence="2" key="1">
    <citation type="submission" date="2023-04" db="EMBL/GenBank/DDBJ databases">
        <title>Phytophthora fragariaefolia NBRC 109709.</title>
        <authorList>
            <person name="Ichikawa N."/>
            <person name="Sato H."/>
            <person name="Tonouchi N."/>
        </authorList>
    </citation>
    <scope>NUCLEOTIDE SEQUENCE</scope>
    <source>
        <strain evidence="2">NBRC 109709</strain>
    </source>
</reference>
<keyword evidence="3" id="KW-1185">Reference proteome</keyword>
<evidence type="ECO:0000313" key="2">
    <source>
        <dbReference type="EMBL" id="GMF53430.1"/>
    </source>
</evidence>
<accession>A0A9W7D637</accession>
<proteinExistence type="predicted"/>
<dbReference type="AlphaFoldDB" id="A0A9W7D637"/>
<dbReference type="EMBL" id="BSXT01003277">
    <property type="protein sequence ID" value="GMF53430.1"/>
    <property type="molecule type" value="Genomic_DNA"/>
</dbReference>
<gene>
    <name evidence="2" type="ORF">Pfra01_002209500</name>
</gene>
<evidence type="ECO:0000313" key="3">
    <source>
        <dbReference type="Proteomes" id="UP001165121"/>
    </source>
</evidence>
<evidence type="ECO:0000256" key="1">
    <source>
        <dbReference type="SAM" id="MobiDB-lite"/>
    </source>
</evidence>